<evidence type="ECO:0000256" key="7">
    <source>
        <dbReference type="ARBA" id="ARBA00023136"/>
    </source>
</evidence>
<dbReference type="RefSeq" id="WP_046311531.1">
    <property type="nucleotide sequence ID" value="NZ_CBCSCY010000017.1"/>
</dbReference>
<evidence type="ECO:0000256" key="4">
    <source>
        <dbReference type="ARBA" id="ARBA00022475"/>
    </source>
</evidence>
<evidence type="ECO:0000313" key="10">
    <source>
        <dbReference type="Proteomes" id="UP000033109"/>
    </source>
</evidence>
<comment type="subcellular location">
    <subcellularLocation>
        <location evidence="1">Cell membrane</location>
        <topology evidence="1">Multi-pass membrane protein</topology>
    </subcellularLocation>
</comment>
<evidence type="ECO:0000256" key="8">
    <source>
        <dbReference type="SAM" id="Phobius"/>
    </source>
</evidence>
<keyword evidence="6 8" id="KW-1133">Transmembrane helix</keyword>
<dbReference type="InterPro" id="IPR002549">
    <property type="entry name" value="AI-2E-like"/>
</dbReference>
<dbReference type="PANTHER" id="PTHR21716:SF53">
    <property type="entry name" value="PERMEASE PERM-RELATED"/>
    <property type="match status" value="1"/>
</dbReference>
<evidence type="ECO:0000256" key="6">
    <source>
        <dbReference type="ARBA" id="ARBA00022989"/>
    </source>
</evidence>
<keyword evidence="3" id="KW-0813">Transport</keyword>
<evidence type="ECO:0000256" key="3">
    <source>
        <dbReference type="ARBA" id="ARBA00022448"/>
    </source>
</evidence>
<keyword evidence="4" id="KW-1003">Cell membrane</keyword>
<sequence>MNTERLNLSLFNKGLLLILLVSLFLYFGKPFLLPIAIAAFFAMLLYPMVHRLQRYGLKQSTAAIASILVLLSSLIIIGALIFYQIQSLEADMPRLEQKLEEKTNRLQWLLYKTTDIPRYEQEEIIEEKKPDIAKAVYKGLRDVVVQGLSILLFIFIILTYTFFFLIYQQRIQNFFVRLRLFEGQKESKVILGRISRIIHDYLKGTFTVISILAVVYALGFWAIGIEHAILFALVTALLRLIPYFGSFLGIALPIAFALLMKDSFIYPVLVLVFFMVTQLVEANLLTPYITGSRVKLNPLATIMVILLGSLLWGVPGMILFVPLFASLKVLFDRIPKLKPYGYILGNEDEDIEAS</sequence>
<evidence type="ECO:0000313" key="9">
    <source>
        <dbReference type="EMBL" id="AKD04005.1"/>
    </source>
</evidence>
<dbReference type="HOGENOM" id="CLU_031275_0_2_10"/>
<reference evidence="9 10" key="1">
    <citation type="journal article" date="2015" name="Sci. Rep.">
        <title>Unraveling adaptation of Pontibacter korlensis to radiation and infertility in desert through complete genome and comparative transcriptomic analysis.</title>
        <authorList>
            <person name="Dai J."/>
            <person name="Dai W."/>
            <person name="Qiu C."/>
            <person name="Yang Z."/>
            <person name="Zhang Y."/>
            <person name="Zhou M."/>
            <person name="Zhang L."/>
            <person name="Fang C."/>
            <person name="Gao Q."/>
            <person name="Yang Q."/>
            <person name="Li X."/>
            <person name="Wang Z."/>
            <person name="Wang Z."/>
            <person name="Jia Z."/>
            <person name="Chen X."/>
        </authorList>
    </citation>
    <scope>NUCLEOTIDE SEQUENCE [LARGE SCALE GENOMIC DNA]</scope>
    <source>
        <strain evidence="9 10">X14-1T</strain>
    </source>
</reference>
<name>A0A0E3ZHC2_9BACT</name>
<gene>
    <name evidence="9" type="ORF">PKOR_13975</name>
</gene>
<dbReference type="GO" id="GO:0005886">
    <property type="term" value="C:plasma membrane"/>
    <property type="evidence" value="ECO:0007669"/>
    <property type="project" value="UniProtKB-SubCell"/>
</dbReference>
<feature type="transmembrane region" description="Helical" evidence="8">
    <location>
        <begin position="7"/>
        <end position="25"/>
    </location>
</feature>
<feature type="transmembrane region" description="Helical" evidence="8">
    <location>
        <begin position="143"/>
        <end position="167"/>
    </location>
</feature>
<dbReference type="Proteomes" id="UP000033109">
    <property type="component" value="Chromosome"/>
</dbReference>
<organism evidence="9 10">
    <name type="scientific">Pontibacter korlensis</name>
    <dbReference type="NCBI Taxonomy" id="400092"/>
    <lineage>
        <taxon>Bacteria</taxon>
        <taxon>Pseudomonadati</taxon>
        <taxon>Bacteroidota</taxon>
        <taxon>Cytophagia</taxon>
        <taxon>Cytophagales</taxon>
        <taxon>Hymenobacteraceae</taxon>
        <taxon>Pontibacter</taxon>
    </lineage>
</organism>
<proteinExistence type="inferred from homology"/>
<feature type="transmembrane region" description="Helical" evidence="8">
    <location>
        <begin position="201"/>
        <end position="223"/>
    </location>
</feature>
<dbReference type="PATRIC" id="fig|400092.3.peg.3045"/>
<evidence type="ECO:0000256" key="1">
    <source>
        <dbReference type="ARBA" id="ARBA00004651"/>
    </source>
</evidence>
<feature type="transmembrane region" description="Helical" evidence="8">
    <location>
        <begin position="300"/>
        <end position="327"/>
    </location>
</feature>
<comment type="similarity">
    <text evidence="2">Belongs to the autoinducer-2 exporter (AI-2E) (TC 2.A.86) family.</text>
</comment>
<keyword evidence="7 8" id="KW-0472">Membrane</keyword>
<dbReference type="EMBL" id="CP009621">
    <property type="protein sequence ID" value="AKD04005.1"/>
    <property type="molecule type" value="Genomic_DNA"/>
</dbReference>
<evidence type="ECO:0008006" key="11">
    <source>
        <dbReference type="Google" id="ProtNLM"/>
    </source>
</evidence>
<accession>A0A0E3ZHC2</accession>
<evidence type="ECO:0000256" key="5">
    <source>
        <dbReference type="ARBA" id="ARBA00022692"/>
    </source>
</evidence>
<keyword evidence="10" id="KW-1185">Reference proteome</keyword>
<keyword evidence="5 8" id="KW-0812">Transmembrane</keyword>
<dbReference type="KEGG" id="pko:PKOR_13975"/>
<dbReference type="PANTHER" id="PTHR21716">
    <property type="entry name" value="TRANSMEMBRANE PROTEIN"/>
    <property type="match status" value="1"/>
</dbReference>
<dbReference type="Pfam" id="PF01594">
    <property type="entry name" value="AI-2E_transport"/>
    <property type="match status" value="1"/>
</dbReference>
<feature type="transmembrane region" description="Helical" evidence="8">
    <location>
        <begin position="61"/>
        <end position="85"/>
    </location>
</feature>
<dbReference type="OrthoDB" id="9793390at2"/>
<evidence type="ECO:0000256" key="2">
    <source>
        <dbReference type="ARBA" id="ARBA00009773"/>
    </source>
</evidence>
<feature type="transmembrane region" description="Helical" evidence="8">
    <location>
        <begin position="264"/>
        <end position="280"/>
    </location>
</feature>
<feature type="transmembrane region" description="Helical" evidence="8">
    <location>
        <begin position="31"/>
        <end position="49"/>
    </location>
</feature>
<dbReference type="AlphaFoldDB" id="A0A0E3ZHC2"/>
<feature type="transmembrane region" description="Helical" evidence="8">
    <location>
        <begin position="229"/>
        <end position="252"/>
    </location>
</feature>
<protein>
    <recommendedName>
        <fullName evidence="11">Permease</fullName>
    </recommendedName>
</protein>